<comment type="cofactor">
    <cofactor evidence="14">
        <name>Fe cation</name>
        <dbReference type="ChEBI" id="CHEBI:24875"/>
    </cofactor>
    <text evidence="14">Binds 1 Fe cation per subunit.</text>
</comment>
<dbReference type="PIRSF" id="PIRSF006160">
    <property type="entry name" value="AI2"/>
    <property type="match status" value="1"/>
</dbReference>
<evidence type="ECO:0000313" key="15">
    <source>
        <dbReference type="EMBL" id="SYZ77279.1"/>
    </source>
</evidence>
<evidence type="ECO:0000313" key="16">
    <source>
        <dbReference type="Proteomes" id="UP000262072"/>
    </source>
</evidence>
<dbReference type="Pfam" id="PF02664">
    <property type="entry name" value="LuxS"/>
    <property type="match status" value="1"/>
</dbReference>
<evidence type="ECO:0000256" key="9">
    <source>
        <dbReference type="ARBA" id="ARBA00023004"/>
    </source>
</evidence>
<keyword evidence="8 14" id="KW-0071">Autoinducer synthesis</keyword>
<evidence type="ECO:0000256" key="4">
    <source>
        <dbReference type="ARBA" id="ARBA00012240"/>
    </source>
</evidence>
<comment type="catalytic activity">
    <reaction evidence="1 14">
        <text>S-(5-deoxy-D-ribos-5-yl)-L-homocysteine = (S)-4,5-dihydroxypentane-2,3-dione + L-homocysteine</text>
        <dbReference type="Rhea" id="RHEA:17753"/>
        <dbReference type="ChEBI" id="CHEBI:29484"/>
        <dbReference type="ChEBI" id="CHEBI:58195"/>
        <dbReference type="ChEBI" id="CHEBI:58199"/>
        <dbReference type="EC" id="4.4.1.21"/>
    </reaction>
</comment>
<gene>
    <name evidence="14" type="primary">luxS</name>
    <name evidence="15" type="ORF">TART1_0047</name>
</gene>
<evidence type="ECO:0000256" key="1">
    <source>
        <dbReference type="ARBA" id="ARBA00000297"/>
    </source>
</evidence>
<dbReference type="InterPro" id="IPR003815">
    <property type="entry name" value="S-ribosylhomocysteinase"/>
</dbReference>
<evidence type="ECO:0000256" key="2">
    <source>
        <dbReference type="ARBA" id="ARBA00007311"/>
    </source>
</evidence>
<feature type="binding site" evidence="14">
    <location>
        <position position="58"/>
    </location>
    <ligand>
        <name>Fe cation</name>
        <dbReference type="ChEBI" id="CHEBI:24875"/>
    </ligand>
</feature>
<evidence type="ECO:0000256" key="5">
    <source>
        <dbReference type="ARBA" id="ARBA00015130"/>
    </source>
</evidence>
<dbReference type="PANTHER" id="PTHR35799">
    <property type="entry name" value="S-RIBOSYLHOMOCYSTEINE LYASE"/>
    <property type="match status" value="1"/>
</dbReference>
<feature type="binding site" evidence="14">
    <location>
        <position position="121"/>
    </location>
    <ligand>
        <name>Fe cation</name>
        <dbReference type="ChEBI" id="CHEBI:24875"/>
    </ligand>
</feature>
<dbReference type="GO" id="GO:0043768">
    <property type="term" value="F:S-ribosylhomocysteine lyase activity"/>
    <property type="evidence" value="ECO:0007669"/>
    <property type="project" value="UniProtKB-UniRule"/>
</dbReference>
<dbReference type="InterPro" id="IPR011249">
    <property type="entry name" value="Metalloenz_LuxS/M16"/>
</dbReference>
<evidence type="ECO:0000256" key="10">
    <source>
        <dbReference type="ARBA" id="ARBA00023239"/>
    </source>
</evidence>
<feature type="binding site" evidence="14">
    <location>
        <position position="54"/>
    </location>
    <ligand>
        <name>Fe cation</name>
        <dbReference type="ChEBI" id="CHEBI:24875"/>
    </ligand>
</feature>
<proteinExistence type="inferred from homology"/>
<comment type="subunit">
    <text evidence="3 14">Homodimer.</text>
</comment>
<reference evidence="16" key="1">
    <citation type="submission" date="2018-05" db="EMBL/GenBank/DDBJ databases">
        <authorList>
            <person name="Strepis N."/>
        </authorList>
    </citation>
    <scope>NUCLEOTIDE SEQUENCE [LARGE SCALE GENOMIC DNA]</scope>
</reference>
<dbReference type="InterPro" id="IPR037005">
    <property type="entry name" value="LuxS_sf"/>
</dbReference>
<evidence type="ECO:0000256" key="3">
    <source>
        <dbReference type="ARBA" id="ARBA00011738"/>
    </source>
</evidence>
<dbReference type="PRINTS" id="PR01487">
    <property type="entry name" value="LUXSPROTEIN"/>
</dbReference>
<dbReference type="RefSeq" id="WP_119092184.1">
    <property type="nucleotide sequence ID" value="NZ_UNRR01000007.1"/>
</dbReference>
<dbReference type="NCBIfam" id="NF002606">
    <property type="entry name" value="PRK02260.2-4"/>
    <property type="match status" value="1"/>
</dbReference>
<dbReference type="GO" id="GO:0005506">
    <property type="term" value="F:iron ion binding"/>
    <property type="evidence" value="ECO:0007669"/>
    <property type="project" value="InterPro"/>
</dbReference>
<dbReference type="SUPFAM" id="SSF63411">
    <property type="entry name" value="LuxS/MPP-like metallohydrolase"/>
    <property type="match status" value="1"/>
</dbReference>
<keyword evidence="9 14" id="KW-0408">Iron</keyword>
<evidence type="ECO:0000256" key="13">
    <source>
        <dbReference type="ARBA" id="ARBA00031777"/>
    </source>
</evidence>
<dbReference type="EC" id="4.4.1.21" evidence="4 14"/>
<dbReference type="PANTHER" id="PTHR35799:SF1">
    <property type="entry name" value="S-RIBOSYLHOMOCYSTEINE LYASE"/>
    <property type="match status" value="1"/>
</dbReference>
<keyword evidence="7 14" id="KW-0479">Metal-binding</keyword>
<evidence type="ECO:0000256" key="7">
    <source>
        <dbReference type="ARBA" id="ARBA00022723"/>
    </source>
</evidence>
<dbReference type="EMBL" id="UNRR01000007">
    <property type="protein sequence ID" value="SYZ77279.1"/>
    <property type="molecule type" value="Genomic_DNA"/>
</dbReference>
<dbReference type="GO" id="GO:0009372">
    <property type="term" value="P:quorum sensing"/>
    <property type="evidence" value="ECO:0007669"/>
    <property type="project" value="UniProtKB-UniRule"/>
</dbReference>
<organism evidence="15 16">
    <name type="scientific">Trichococcus shcherbakoviae</name>
    <dbReference type="NCBI Taxonomy" id="2094020"/>
    <lineage>
        <taxon>Bacteria</taxon>
        <taxon>Bacillati</taxon>
        <taxon>Bacillota</taxon>
        <taxon>Bacilli</taxon>
        <taxon>Lactobacillales</taxon>
        <taxon>Carnobacteriaceae</taxon>
        <taxon>Trichococcus</taxon>
    </lineage>
</organism>
<dbReference type="AlphaFoldDB" id="A0A383TC80"/>
<evidence type="ECO:0000256" key="14">
    <source>
        <dbReference type="HAMAP-Rule" id="MF_00091"/>
    </source>
</evidence>
<evidence type="ECO:0000256" key="12">
    <source>
        <dbReference type="ARBA" id="ARBA00030600"/>
    </source>
</evidence>
<dbReference type="Gene3D" id="3.30.1360.80">
    <property type="entry name" value="S-ribosylhomocysteinase (LuxS)"/>
    <property type="match status" value="1"/>
</dbReference>
<sequence>MAKVESFELDHNLVKAPYVRPAGVEHNEKGSTVQKYDLRFLQPNEDAFPTAALHTLEHLLATYLRDELEGIIDISPMGCRTGFYMILWDEHEPEKVATALEKTLQRVLETEEVPAVSPVSCGNYKDHSLFSAKEYAKIVLEKGISRNPFQRKGISEFALQQ</sequence>
<evidence type="ECO:0000256" key="6">
    <source>
        <dbReference type="ARBA" id="ARBA00022654"/>
    </source>
</evidence>
<name>A0A383TC80_9LACT</name>
<keyword evidence="6 14" id="KW-0673">Quorum sensing</keyword>
<protein>
    <recommendedName>
        <fullName evidence="5 14">S-ribosylhomocysteine lyase</fullName>
        <ecNumber evidence="4 14">4.4.1.21</ecNumber>
    </recommendedName>
    <alternativeName>
        <fullName evidence="12 14">AI-2 synthesis protein</fullName>
    </alternativeName>
    <alternativeName>
        <fullName evidence="13 14">Autoinducer-2 production protein LuxS</fullName>
    </alternativeName>
</protein>
<evidence type="ECO:0000256" key="11">
    <source>
        <dbReference type="ARBA" id="ARBA00024654"/>
    </source>
</evidence>
<dbReference type="OrthoDB" id="9788129at2"/>
<dbReference type="Proteomes" id="UP000262072">
    <property type="component" value="Unassembled WGS sequence"/>
</dbReference>
<keyword evidence="10 14" id="KW-0456">Lyase</keyword>
<evidence type="ECO:0000256" key="8">
    <source>
        <dbReference type="ARBA" id="ARBA00022929"/>
    </source>
</evidence>
<comment type="function">
    <text evidence="11 14">Involved in the synthesis of autoinducer 2 (AI-2) which is secreted by bacteria and is used to communicate both the cell density and the metabolic potential of the environment. The regulation of gene expression in response to changes in cell density is called quorum sensing. Catalyzes the transformation of S-ribosylhomocysteine (RHC) to homocysteine (HC) and 4,5-dihydroxy-2,3-pentadione (DPD).</text>
</comment>
<comment type="similarity">
    <text evidence="2 14">Belongs to the LuxS family.</text>
</comment>
<accession>A0A383TC80</accession>
<dbReference type="HAMAP" id="MF_00091">
    <property type="entry name" value="LuxS"/>
    <property type="match status" value="1"/>
</dbReference>